<evidence type="ECO:0000256" key="3">
    <source>
        <dbReference type="SAM" id="MobiDB-lite"/>
    </source>
</evidence>
<dbReference type="STRING" id="4533.J3LW69"/>
<dbReference type="InterPro" id="IPR056065">
    <property type="entry name" value="DUF7648"/>
</dbReference>
<dbReference type="Proteomes" id="UP000006038">
    <property type="component" value="Chromosome 4"/>
</dbReference>
<keyword evidence="2" id="KW-0539">Nucleus</keyword>
<evidence type="ECO:0000256" key="2">
    <source>
        <dbReference type="ARBA" id="ARBA00023242"/>
    </source>
</evidence>
<evidence type="ECO:0000313" key="5">
    <source>
        <dbReference type="EnsemblPlants" id="OB04G13940.1"/>
    </source>
</evidence>
<comment type="subcellular location">
    <subcellularLocation>
        <location evidence="1">Nucleus</location>
    </subcellularLocation>
</comment>
<feature type="region of interest" description="Disordered" evidence="3">
    <location>
        <begin position="409"/>
        <end position="447"/>
    </location>
</feature>
<proteinExistence type="predicted"/>
<dbReference type="eggNOG" id="ENOG502QV2I">
    <property type="taxonomic scope" value="Eukaryota"/>
</dbReference>
<feature type="compositionally biased region" description="Polar residues" evidence="3">
    <location>
        <begin position="210"/>
        <end position="227"/>
    </location>
</feature>
<dbReference type="Gramene" id="OB04G13940.1">
    <property type="protein sequence ID" value="OB04G13940.1"/>
    <property type="gene ID" value="OB04G13940"/>
</dbReference>
<feature type="compositionally biased region" description="Basic and acidic residues" evidence="3">
    <location>
        <begin position="436"/>
        <end position="447"/>
    </location>
</feature>
<dbReference type="PANTHER" id="PTHR14571:SF9">
    <property type="entry name" value="HISTONE-LYSINE N-METHYLTRANSFERASE SET-26-RELATED"/>
    <property type="match status" value="1"/>
</dbReference>
<dbReference type="Pfam" id="PF24659">
    <property type="entry name" value="DUF7648"/>
    <property type="match status" value="1"/>
</dbReference>
<protein>
    <recommendedName>
        <fullName evidence="4">DUF7648 domain-containing protein</fullName>
    </recommendedName>
</protein>
<feature type="compositionally biased region" description="Polar residues" evidence="3">
    <location>
        <begin position="275"/>
        <end position="294"/>
    </location>
</feature>
<dbReference type="HOGENOM" id="CLU_006671_1_0_1"/>
<dbReference type="OMA" id="NAGPKKM"/>
<feature type="compositionally biased region" description="Low complexity" evidence="3">
    <location>
        <begin position="652"/>
        <end position="667"/>
    </location>
</feature>
<feature type="compositionally biased region" description="Basic residues" evidence="3">
    <location>
        <begin position="626"/>
        <end position="635"/>
    </location>
</feature>
<evidence type="ECO:0000313" key="6">
    <source>
        <dbReference type="Proteomes" id="UP000006038"/>
    </source>
</evidence>
<evidence type="ECO:0000259" key="4">
    <source>
        <dbReference type="Pfam" id="PF24659"/>
    </source>
</evidence>
<feature type="compositionally biased region" description="Basic and acidic residues" evidence="3">
    <location>
        <begin position="254"/>
        <end position="274"/>
    </location>
</feature>
<feature type="compositionally biased region" description="Basic and acidic residues" evidence="3">
    <location>
        <begin position="610"/>
        <end position="625"/>
    </location>
</feature>
<accession>J3LW69</accession>
<feature type="compositionally biased region" description="Basic and acidic residues" evidence="3">
    <location>
        <begin position="668"/>
        <end position="680"/>
    </location>
</feature>
<feature type="region of interest" description="Disordered" evidence="3">
    <location>
        <begin position="603"/>
        <end position="701"/>
    </location>
</feature>
<organism evidence="5">
    <name type="scientific">Oryza brachyantha</name>
    <name type="common">malo sina</name>
    <dbReference type="NCBI Taxonomy" id="4533"/>
    <lineage>
        <taxon>Eukaryota</taxon>
        <taxon>Viridiplantae</taxon>
        <taxon>Streptophyta</taxon>
        <taxon>Embryophyta</taxon>
        <taxon>Tracheophyta</taxon>
        <taxon>Spermatophyta</taxon>
        <taxon>Magnoliopsida</taxon>
        <taxon>Liliopsida</taxon>
        <taxon>Poales</taxon>
        <taxon>Poaceae</taxon>
        <taxon>BOP clade</taxon>
        <taxon>Oryzoideae</taxon>
        <taxon>Oryzeae</taxon>
        <taxon>Oryzinae</taxon>
        <taxon>Oryza</taxon>
    </lineage>
</organism>
<evidence type="ECO:0000256" key="1">
    <source>
        <dbReference type="ARBA" id="ARBA00004123"/>
    </source>
</evidence>
<feature type="compositionally biased region" description="Basic and acidic residues" evidence="3">
    <location>
        <begin position="636"/>
        <end position="649"/>
    </location>
</feature>
<reference evidence="5" key="2">
    <citation type="submission" date="2013-04" db="UniProtKB">
        <authorList>
            <consortium name="EnsemblPlants"/>
        </authorList>
    </citation>
    <scope>IDENTIFICATION</scope>
</reference>
<feature type="region of interest" description="Disordered" evidence="3">
    <location>
        <begin position="95"/>
        <end position="117"/>
    </location>
</feature>
<sequence length="701" mass="77174">MVNSDFHVLMDAKKSTVTSSEWGGDNKCSISKEITGTLKKHEPKESMTLVISSEVETVPAVAEQEVYSRFVKGSIYEEQIEGNKNVGLQAGIGSTSVAKRDDVKSSNGDIPSDAGTEKMHEDLGLQKQSNQNSSNLQAVGVSDLQANQSKPLNIKSEATHDHERTEAIQFISDEHKSGKQGRGDAASFSILQRHPSKLASDLVSQHPKSETQNQMQIIPEHPNSSLEMSPEGSSVRLIKKDQTRLVSSADSENDIAKIPEESSQERTRSSEKVQSKGSVPSAPKSSQASRTYVSSVKHRLIVPKEQSQKTASEGSIPPRSLQGEAPFHSRNKGMPLSFYQRKDKIHHRSTHTTHETSNCSVSTELQSTEMTASLSDEQLALLLHQQLNSSPRVPRVPRCHQATTTQMLHSTGASVFSKRSSAHGGRDQAPVLKKRNKDDAWRDNDDTKRTGKVSYVERRHRDCSMEHALAGKESCKFAENIESEQQNRGICSTGPTTGLGKDAPMDSSFLRDLPGLIDEIISKNINITYGELCNAIRQHQGDLSKPNMEDNANPSFSHAVNDCLRNRDDWVHLLDQAPMMNPNKRRKVEESDSLSADVLATEKMSKGAKRGPEDVNAELHQDILPRGKRKARKCRRLELKGRRVNDTRRRSSFGSASDDDAATLSDSGSDRNDTVNKSLEDSLVAPDHGGYMEAKSADSSS</sequence>
<dbReference type="EnsemblPlants" id="OB04G13940.1">
    <property type="protein sequence ID" value="OB04G13940.1"/>
    <property type="gene ID" value="OB04G13940"/>
</dbReference>
<reference evidence="5" key="1">
    <citation type="journal article" date="2013" name="Nat. Commun.">
        <title>Whole-genome sequencing of Oryza brachyantha reveals mechanisms underlying Oryza genome evolution.</title>
        <authorList>
            <person name="Chen J."/>
            <person name="Huang Q."/>
            <person name="Gao D."/>
            <person name="Wang J."/>
            <person name="Lang Y."/>
            <person name="Liu T."/>
            <person name="Li B."/>
            <person name="Bai Z."/>
            <person name="Luis Goicoechea J."/>
            <person name="Liang C."/>
            <person name="Chen C."/>
            <person name="Zhang W."/>
            <person name="Sun S."/>
            <person name="Liao Y."/>
            <person name="Zhang X."/>
            <person name="Yang L."/>
            <person name="Song C."/>
            <person name="Wang M."/>
            <person name="Shi J."/>
            <person name="Liu G."/>
            <person name="Liu J."/>
            <person name="Zhou H."/>
            <person name="Zhou W."/>
            <person name="Yu Q."/>
            <person name="An N."/>
            <person name="Chen Y."/>
            <person name="Cai Q."/>
            <person name="Wang B."/>
            <person name="Liu B."/>
            <person name="Min J."/>
            <person name="Huang Y."/>
            <person name="Wu H."/>
            <person name="Li Z."/>
            <person name="Zhang Y."/>
            <person name="Yin Y."/>
            <person name="Song W."/>
            <person name="Jiang J."/>
            <person name="Jackson S.A."/>
            <person name="Wing R.A."/>
            <person name="Wang J."/>
            <person name="Chen M."/>
        </authorList>
    </citation>
    <scope>NUCLEOTIDE SEQUENCE [LARGE SCALE GENOMIC DNA]</scope>
    <source>
        <strain evidence="5">cv. IRGC 101232</strain>
    </source>
</reference>
<dbReference type="AlphaFoldDB" id="J3LW69"/>
<dbReference type="GO" id="GO:0005634">
    <property type="term" value="C:nucleus"/>
    <property type="evidence" value="ECO:0007669"/>
    <property type="project" value="UniProtKB-SubCell"/>
</dbReference>
<name>J3LW69_ORYBR</name>
<feature type="region of interest" description="Disordered" evidence="3">
    <location>
        <begin position="172"/>
        <end position="334"/>
    </location>
</feature>
<feature type="domain" description="DUF7648" evidence="4">
    <location>
        <begin position="512"/>
        <end position="573"/>
    </location>
</feature>
<feature type="compositionally biased region" description="Polar residues" evidence="3">
    <location>
        <begin position="409"/>
        <end position="419"/>
    </location>
</feature>
<dbReference type="PANTHER" id="PTHR14571">
    <property type="entry name" value="HISTONE-LYSINE N-METHYLTRANSFERASE SET-26-RELATED"/>
    <property type="match status" value="1"/>
</dbReference>
<keyword evidence="6" id="KW-1185">Reference proteome</keyword>